<protein>
    <submittedName>
        <fullName evidence="1">Uncharacterized protein</fullName>
    </submittedName>
</protein>
<keyword evidence="2" id="KW-1185">Reference proteome</keyword>
<sequence length="108" mass="11819">MVTLSSESETQAPRHGPLLGLSYGPKDLAIIARTAGRLAGPAIGYAQLARGQFETVLQQSQARQVHKELPQLDAIRHEIRSISMINPRPLTQTLVDNLILTIHITSMV</sequence>
<dbReference type="Proteomes" id="UP000828941">
    <property type="component" value="Chromosome 13"/>
</dbReference>
<name>A0ACB9KVB4_BAUVA</name>
<dbReference type="EMBL" id="CM039438">
    <property type="protein sequence ID" value="KAI4301173.1"/>
    <property type="molecule type" value="Genomic_DNA"/>
</dbReference>
<organism evidence="1 2">
    <name type="scientific">Bauhinia variegata</name>
    <name type="common">Purple orchid tree</name>
    <name type="synonym">Phanera variegata</name>
    <dbReference type="NCBI Taxonomy" id="167791"/>
    <lineage>
        <taxon>Eukaryota</taxon>
        <taxon>Viridiplantae</taxon>
        <taxon>Streptophyta</taxon>
        <taxon>Embryophyta</taxon>
        <taxon>Tracheophyta</taxon>
        <taxon>Spermatophyta</taxon>
        <taxon>Magnoliopsida</taxon>
        <taxon>eudicotyledons</taxon>
        <taxon>Gunneridae</taxon>
        <taxon>Pentapetalae</taxon>
        <taxon>rosids</taxon>
        <taxon>fabids</taxon>
        <taxon>Fabales</taxon>
        <taxon>Fabaceae</taxon>
        <taxon>Cercidoideae</taxon>
        <taxon>Cercideae</taxon>
        <taxon>Bauhiniinae</taxon>
        <taxon>Bauhinia</taxon>
    </lineage>
</organism>
<proteinExistence type="predicted"/>
<reference evidence="1 2" key="1">
    <citation type="journal article" date="2022" name="DNA Res.">
        <title>Chromosomal-level genome assembly of the orchid tree Bauhinia variegata (Leguminosae; Cercidoideae) supports the allotetraploid origin hypothesis of Bauhinia.</title>
        <authorList>
            <person name="Zhong Y."/>
            <person name="Chen Y."/>
            <person name="Zheng D."/>
            <person name="Pang J."/>
            <person name="Liu Y."/>
            <person name="Luo S."/>
            <person name="Meng S."/>
            <person name="Qian L."/>
            <person name="Wei D."/>
            <person name="Dai S."/>
            <person name="Zhou R."/>
        </authorList>
    </citation>
    <scope>NUCLEOTIDE SEQUENCE [LARGE SCALE GENOMIC DNA]</scope>
    <source>
        <strain evidence="1">BV-YZ2020</strain>
    </source>
</reference>
<comment type="caution">
    <text evidence="1">The sequence shown here is derived from an EMBL/GenBank/DDBJ whole genome shotgun (WGS) entry which is preliminary data.</text>
</comment>
<evidence type="ECO:0000313" key="2">
    <source>
        <dbReference type="Proteomes" id="UP000828941"/>
    </source>
</evidence>
<evidence type="ECO:0000313" key="1">
    <source>
        <dbReference type="EMBL" id="KAI4301173.1"/>
    </source>
</evidence>
<gene>
    <name evidence="1" type="ORF">L6164_034479</name>
</gene>
<accession>A0ACB9KVB4</accession>